<dbReference type="PANTHER" id="PTHR23131">
    <property type="entry name" value="ENDORIBONUCLEASE LACTB2"/>
    <property type="match status" value="1"/>
</dbReference>
<evidence type="ECO:0000313" key="3">
    <source>
        <dbReference type="Proteomes" id="UP000307702"/>
    </source>
</evidence>
<proteinExistence type="predicted"/>
<dbReference type="Pfam" id="PF21221">
    <property type="entry name" value="B_lactamase-like_C"/>
    <property type="match status" value="1"/>
</dbReference>
<dbReference type="Pfam" id="PF00753">
    <property type="entry name" value="Lactamase_B"/>
    <property type="match status" value="1"/>
</dbReference>
<feature type="domain" description="Metallo-beta-lactamase" evidence="1">
    <location>
        <begin position="52"/>
        <end position="267"/>
    </location>
</feature>
<dbReference type="InterPro" id="IPR036388">
    <property type="entry name" value="WH-like_DNA-bd_sf"/>
</dbReference>
<name>A0A8H2JMB0_9GAMM</name>
<dbReference type="InterPro" id="IPR036866">
    <property type="entry name" value="RibonucZ/Hydroxyglut_hydro"/>
</dbReference>
<dbReference type="SUPFAM" id="SSF56281">
    <property type="entry name" value="Metallo-hydrolase/oxidoreductase"/>
    <property type="match status" value="1"/>
</dbReference>
<dbReference type="Gene3D" id="1.10.10.10">
    <property type="entry name" value="Winged helix-like DNA-binding domain superfamily/Winged helix DNA-binding domain"/>
    <property type="match status" value="1"/>
</dbReference>
<dbReference type="RefSeq" id="WP_138621392.1">
    <property type="nucleotide sequence ID" value="NZ_SZVP01000003.1"/>
</dbReference>
<sequence>MKAMVLPDERDNHQQYGLLEYPMTPPQANGSVVEIANGILWLRMPMPMALDHINVYLLKDVDGWYIVDTGLNTEKTRQLWLQVIEQHCQKKMIKGIICTHFHYDHSGLTSWLTQTFNVPLYMTYGEFYMLNTISRSVDTLGNKHQLAFYHRTGTPRSEVDAMMDSCRNDPFIKHSPESFTRLRGGDVLTIGQRRWQIIIGEGHSPEHACLYCEEDKLLLSGDQLLPSISSNILVNEMEPQGQPLKHWLRSLEQLQTLDINTLVLPAHGPVFRQMHLRVQQLIDHHVEQLSLLKSFALQQKEFNTYQAMKYLFKRSRSLAPIESMMALGETLAHLNWLEDNGDLICQSMNDSGINTYLPTPIIKKTGGTL</sequence>
<accession>A0A8H2JMB0</accession>
<dbReference type="GO" id="GO:0016787">
    <property type="term" value="F:hydrolase activity"/>
    <property type="evidence" value="ECO:0007669"/>
    <property type="project" value="UniProtKB-KW"/>
</dbReference>
<keyword evidence="3" id="KW-1185">Reference proteome</keyword>
<protein>
    <submittedName>
        <fullName evidence="2">MBL fold metallo-hydrolase</fullName>
    </submittedName>
</protein>
<comment type="caution">
    <text evidence="2">The sequence shown here is derived from an EMBL/GenBank/DDBJ whole genome shotgun (WGS) entry which is preliminary data.</text>
</comment>
<organism evidence="2 3">
    <name type="scientific">Colwellia ponticola</name>
    <dbReference type="NCBI Taxonomy" id="2304625"/>
    <lineage>
        <taxon>Bacteria</taxon>
        <taxon>Pseudomonadati</taxon>
        <taxon>Pseudomonadota</taxon>
        <taxon>Gammaproteobacteria</taxon>
        <taxon>Alteromonadales</taxon>
        <taxon>Colwelliaceae</taxon>
        <taxon>Colwellia</taxon>
    </lineage>
</organism>
<dbReference type="SMART" id="SM00849">
    <property type="entry name" value="Lactamase_B"/>
    <property type="match status" value="1"/>
</dbReference>
<dbReference type="PANTHER" id="PTHR23131:SF4">
    <property type="entry name" value="METALLO-BETA-LACTAMASE SUPERFAMILY POTEIN"/>
    <property type="match status" value="1"/>
</dbReference>
<reference evidence="2 3" key="1">
    <citation type="submission" date="2019-05" db="EMBL/GenBank/DDBJ databases">
        <title>Colwellia ponticola sp. nov., isolated from seawater.</title>
        <authorList>
            <person name="Yoon J.-H."/>
        </authorList>
    </citation>
    <scope>NUCLEOTIDE SEQUENCE [LARGE SCALE GENOMIC DNA]</scope>
    <source>
        <strain evidence="2 3">OISW-25</strain>
    </source>
</reference>
<dbReference type="InterPro" id="IPR050662">
    <property type="entry name" value="Sec-metab_biosynth-thioest"/>
</dbReference>
<gene>
    <name evidence="2" type="ORF">FCS21_05955</name>
</gene>
<dbReference type="Proteomes" id="UP000307702">
    <property type="component" value="Unassembled WGS sequence"/>
</dbReference>
<evidence type="ECO:0000313" key="2">
    <source>
        <dbReference type="EMBL" id="TMM46497.1"/>
    </source>
</evidence>
<keyword evidence="2" id="KW-0378">Hydrolase</keyword>
<dbReference type="EMBL" id="SZVP01000003">
    <property type="protein sequence ID" value="TMM46497.1"/>
    <property type="molecule type" value="Genomic_DNA"/>
</dbReference>
<dbReference type="InterPro" id="IPR048933">
    <property type="entry name" value="B_lactamase-like_C"/>
</dbReference>
<dbReference type="InterPro" id="IPR001279">
    <property type="entry name" value="Metallo-B-lactamas"/>
</dbReference>
<evidence type="ECO:0000259" key="1">
    <source>
        <dbReference type="SMART" id="SM00849"/>
    </source>
</evidence>
<dbReference type="AlphaFoldDB" id="A0A8H2JMB0"/>
<dbReference type="Gene3D" id="3.60.15.10">
    <property type="entry name" value="Ribonuclease Z/Hydroxyacylglutathione hydrolase-like"/>
    <property type="match status" value="1"/>
</dbReference>
<dbReference type="OrthoDB" id="9815874at2"/>